<dbReference type="AlphaFoldDB" id="A0A428PKN5"/>
<evidence type="ECO:0000313" key="3">
    <source>
        <dbReference type="Proteomes" id="UP000288168"/>
    </source>
</evidence>
<sequence>MADESPSCWSGSTTSTYDSSSEDAPASKQGAPRLTDEEDPLIPDPADVHRTFCNGKATWEAFLDQARKIPPGLWPADALDPYITLVDIPSLPENLPRRSAVLCGRPCWELPIDIGGTVCERNPDSNVALVLGRQVAFRLGIENPTRCKIRPKIASDVLGIGSEITSSLAVLVMCWSYILSVRLLEMQGRPVRYNIRDRLWPETPQNQSGNVVDLDLEGASPSLVRWLCAILSPKMGWRTMDLGRLPPWATSFNKHVKLSIKASTSVAEMRLPPNSSEATELLIELCRLFNLGGDLTETSNLQPMQPYKASFLAALVLPFYDAMKLQPRLPHPYLSGARRNGTFNSSHEQSIRGYLSDMRYFMTLSTQPISIGTIIWSVLWQPEVDCNLVGPWLAAVLDTLEPAINEEQLEVIAKVFISRRPRASIWWVALFLLGDPTLPDWIRRYLVQMEEKYGFGSMSPPDPMVSAWTGSKQSFLDLDKEALYAEASDPVSRADLLRCRFDLKLQDSAGVNIAWRPFGHTQKGRIELELWPQLETEYTRKYHSFTWYIRKKPISDKGFRKCTGRKVRKMPDNLEMRISAEHVERDDQAMNVRPSKKSTLTMMSFLVEDAAGGRNWANADMPGKLEQHRWLREWEGLCSMDEEIVEGDEEPAKPPSWFLEEWIEGKHE</sequence>
<evidence type="ECO:0000256" key="1">
    <source>
        <dbReference type="SAM" id="MobiDB-lite"/>
    </source>
</evidence>
<feature type="region of interest" description="Disordered" evidence="1">
    <location>
        <begin position="1"/>
        <end position="47"/>
    </location>
</feature>
<protein>
    <submittedName>
        <fullName evidence="2">Uncharacterized protein</fullName>
    </submittedName>
</protein>
<organism evidence="2 3">
    <name type="scientific">Fusarium duplospermum</name>
    <dbReference type="NCBI Taxonomy" id="1325734"/>
    <lineage>
        <taxon>Eukaryota</taxon>
        <taxon>Fungi</taxon>
        <taxon>Dikarya</taxon>
        <taxon>Ascomycota</taxon>
        <taxon>Pezizomycotina</taxon>
        <taxon>Sordariomycetes</taxon>
        <taxon>Hypocreomycetidae</taxon>
        <taxon>Hypocreales</taxon>
        <taxon>Nectriaceae</taxon>
        <taxon>Fusarium</taxon>
        <taxon>Fusarium solani species complex</taxon>
    </lineage>
</organism>
<name>A0A428PKN5_9HYPO</name>
<evidence type="ECO:0000313" key="2">
    <source>
        <dbReference type="EMBL" id="RSL53583.1"/>
    </source>
</evidence>
<dbReference type="EMBL" id="NKCI01000121">
    <property type="protein sequence ID" value="RSL53583.1"/>
    <property type="molecule type" value="Genomic_DNA"/>
</dbReference>
<proteinExistence type="predicted"/>
<accession>A0A428PKN5</accession>
<feature type="compositionally biased region" description="Low complexity" evidence="1">
    <location>
        <begin position="10"/>
        <end position="19"/>
    </location>
</feature>
<keyword evidence="3" id="KW-1185">Reference proteome</keyword>
<reference evidence="2 3" key="1">
    <citation type="submission" date="2017-06" db="EMBL/GenBank/DDBJ databases">
        <title>Comparative genomic analysis of Ambrosia Fusariam Clade fungi.</title>
        <authorList>
            <person name="Stajich J.E."/>
            <person name="Carrillo J."/>
            <person name="Kijimoto T."/>
            <person name="Eskalen A."/>
            <person name="O'Donnell K."/>
            <person name="Kasson M."/>
        </authorList>
    </citation>
    <scope>NUCLEOTIDE SEQUENCE [LARGE SCALE GENOMIC DNA]</scope>
    <source>
        <strain evidence="2 3">NRRL62584</strain>
    </source>
</reference>
<dbReference type="Proteomes" id="UP000288168">
    <property type="component" value="Unassembled WGS sequence"/>
</dbReference>
<dbReference type="OrthoDB" id="3549294at2759"/>
<gene>
    <name evidence="2" type="ORF">CEP54_010327</name>
</gene>
<comment type="caution">
    <text evidence="2">The sequence shown here is derived from an EMBL/GenBank/DDBJ whole genome shotgun (WGS) entry which is preliminary data.</text>
</comment>